<organism evidence="2 3">
    <name type="scientific">Micromonospora maritima</name>
    <dbReference type="NCBI Taxonomy" id="986711"/>
    <lineage>
        <taxon>Bacteria</taxon>
        <taxon>Bacillati</taxon>
        <taxon>Actinomycetota</taxon>
        <taxon>Actinomycetes</taxon>
        <taxon>Micromonosporales</taxon>
        <taxon>Micromonosporaceae</taxon>
        <taxon>Micromonospora</taxon>
    </lineage>
</organism>
<dbReference type="Proteomes" id="UP001612812">
    <property type="component" value="Unassembled WGS sequence"/>
</dbReference>
<dbReference type="GO" id="GO:0005524">
    <property type="term" value="F:ATP binding"/>
    <property type="evidence" value="ECO:0007669"/>
    <property type="project" value="UniProtKB-KW"/>
</dbReference>
<reference evidence="2 3" key="1">
    <citation type="submission" date="2024-10" db="EMBL/GenBank/DDBJ databases">
        <title>The Natural Products Discovery Center: Release of the First 8490 Sequenced Strains for Exploring Actinobacteria Biosynthetic Diversity.</title>
        <authorList>
            <person name="Kalkreuter E."/>
            <person name="Kautsar S.A."/>
            <person name="Yang D."/>
            <person name="Bader C.D."/>
            <person name="Teijaro C.N."/>
            <person name="Fluegel L."/>
            <person name="Davis C.M."/>
            <person name="Simpson J.R."/>
            <person name="Lauterbach L."/>
            <person name="Steele A.D."/>
            <person name="Gui C."/>
            <person name="Meng S."/>
            <person name="Li G."/>
            <person name="Viehrig K."/>
            <person name="Ye F."/>
            <person name="Su P."/>
            <person name="Kiefer A.F."/>
            <person name="Nichols A."/>
            <person name="Cepeda A.J."/>
            <person name="Yan W."/>
            <person name="Fan B."/>
            <person name="Jiang Y."/>
            <person name="Adhikari A."/>
            <person name="Zheng C.-J."/>
            <person name="Schuster L."/>
            <person name="Cowan T.M."/>
            <person name="Smanski M.J."/>
            <person name="Chevrette M.G."/>
            <person name="De Carvalho L.P.S."/>
            <person name="Shen B."/>
        </authorList>
    </citation>
    <scope>NUCLEOTIDE SEQUENCE [LARGE SCALE GENOMIC DNA]</scope>
    <source>
        <strain evidence="2 3">NPDC049845</strain>
    </source>
</reference>
<gene>
    <name evidence="2" type="ORF">ACIBP4_30310</name>
</gene>
<feature type="region of interest" description="Disordered" evidence="1">
    <location>
        <begin position="1"/>
        <end position="28"/>
    </location>
</feature>
<accession>A0ABW7ZUU1</accession>
<keyword evidence="2" id="KW-0547">Nucleotide-binding</keyword>
<protein>
    <submittedName>
        <fullName evidence="2">ABC transporter ATP-binding protein</fullName>
    </submittedName>
</protein>
<keyword evidence="2" id="KW-0067">ATP-binding</keyword>
<proteinExistence type="predicted"/>
<sequence>MGRSEAVPSGEPDRRDVPEQRSGDGPYLQVEDLRVRFDTEDGVVKAVDGVSFAVERGRTL</sequence>
<evidence type="ECO:0000313" key="2">
    <source>
        <dbReference type="EMBL" id="MFI7266591.1"/>
    </source>
</evidence>
<evidence type="ECO:0000313" key="3">
    <source>
        <dbReference type="Proteomes" id="UP001612812"/>
    </source>
</evidence>
<keyword evidence="3" id="KW-1185">Reference proteome</keyword>
<dbReference type="EMBL" id="JBITLE010000027">
    <property type="protein sequence ID" value="MFI7266591.1"/>
    <property type="molecule type" value="Genomic_DNA"/>
</dbReference>
<feature type="non-terminal residue" evidence="2">
    <location>
        <position position="60"/>
    </location>
</feature>
<name>A0ABW7ZUU1_9ACTN</name>
<comment type="caution">
    <text evidence="2">The sequence shown here is derived from an EMBL/GenBank/DDBJ whole genome shotgun (WGS) entry which is preliminary data.</text>
</comment>
<feature type="compositionally biased region" description="Basic and acidic residues" evidence="1">
    <location>
        <begin position="11"/>
        <end position="22"/>
    </location>
</feature>
<evidence type="ECO:0000256" key="1">
    <source>
        <dbReference type="SAM" id="MobiDB-lite"/>
    </source>
</evidence>